<evidence type="ECO:0000256" key="1">
    <source>
        <dbReference type="SAM" id="MobiDB-lite"/>
    </source>
</evidence>
<reference evidence="3" key="1">
    <citation type="journal article" date="2021" name="BMC Genomics">
        <title>Chromosome-level genome assembly and manually-curated proteome of model necrotroph Parastagonospora nodorum Sn15 reveals a genome-wide trove of candidate effector homologs, and redundancy of virulence-related functions within an accessory chromosome.</title>
        <authorList>
            <person name="Bertazzoni S."/>
            <person name="Jones D.A.B."/>
            <person name="Phan H.T."/>
            <person name="Tan K.-C."/>
            <person name="Hane J.K."/>
        </authorList>
    </citation>
    <scope>NUCLEOTIDE SEQUENCE [LARGE SCALE GENOMIC DNA]</scope>
    <source>
        <strain evidence="3">SN15 / ATCC MYA-4574 / FGSC 10173)</strain>
    </source>
</reference>
<gene>
    <name evidence="2" type="ORF">JI435_070830</name>
</gene>
<evidence type="ECO:0008006" key="4">
    <source>
        <dbReference type="Google" id="ProtNLM"/>
    </source>
</evidence>
<dbReference type="PANTHER" id="PTHR37015">
    <property type="entry name" value="REVERSE TRANSCRIPTASE DOMAIN-CONTAINING PROTEIN"/>
    <property type="match status" value="1"/>
</dbReference>
<evidence type="ECO:0000313" key="2">
    <source>
        <dbReference type="EMBL" id="QRD00186.1"/>
    </source>
</evidence>
<dbReference type="AlphaFoldDB" id="A0A7U2I1T1"/>
<feature type="region of interest" description="Disordered" evidence="1">
    <location>
        <begin position="455"/>
        <end position="490"/>
    </location>
</feature>
<dbReference type="OrthoDB" id="74545at2759"/>
<accession>A0A7U2I1T1</accession>
<name>A0A7U2I1T1_PHANO</name>
<evidence type="ECO:0000313" key="3">
    <source>
        <dbReference type="Proteomes" id="UP000663193"/>
    </source>
</evidence>
<proteinExistence type="predicted"/>
<sequence>MSGSVFSQTLQTITTTKLEELAQQRIAFDKDYAALIVAAKAEQDPLKRLISLADATKSCLGIKTSNCKSKDGRPGRIITGGTRNSRLETDLKNLDRFVEQAKFDPSVSVKVLENWEKTLFQYLSIQASKFQYADLYGKLVTEWLSSEKPSQSDGDVEMKESFEELPGAKKLAARSQWERSVFEPAVVDVDALKAYLQQLFITDKKAAASVIEELRNKVEDFENDLASPGQFNVRTLRWVIQGLQASDLLPNEKREVLKDFLSNDVILIEVGDVLSMRLSALDRWTWGDHVPLEQRRKLNGSYSIHMHEDVLQAIFLHYIGVKWSVFFRNAFLSIRNDNAWKGSKTDVTKKDIVRRQYFMGPTWTSTHKTLEGTRDATQKNRYFVHQLLDFETQAVEVNEGEEEAEYGDHVNYPPDAKRQKRTVQRSLQSARKQTANYMNLTQSTRAELAAAGLSGRLQQPAEPDDSDDGDTGFGLFDDNSTPPPRGPKKPIEAKQDLLHLLSTEIILNTRLHGELSCFRTVFESWNPLLPHQTVRQVLEFFGVSDKWRSFFTKFLEAPLKFMDDGPTAETRLRRRGAPGSHTLSEVLGECVLFCLDFSINQATDGALSHRLYDDIWFWNRDYDKCVKAWDEVTHFVDIMGVELNEKKTGSVRVAHGKTLTIDERLPEGQIRWGFLYLDPSTGRFEIDQKMVDSHVEELRTQLQGKSKSVIDWIQTWNSYAATFFSSNFGKPSNCFGREHVDKMLATHRHIQESVFSGGNVVQHLKHMISSRFDVHDIPDGFLFFPVELGGLDLKSPFVNLLQLRDSVRENPHDLLDEFLEKEADDYVALKSLFDKGRVKHEVDREDMSLLPTDTETFISQSEFARWREAFASTGQANIRDTFAELLHRPAEQHVDISVQVSQAISQLQGQGNLRGITARWSGMDAYWKWIAQMYGGEMVERFGGLNVVDPGLLPIGMVGFFRARRTKWQG</sequence>
<dbReference type="PANTHER" id="PTHR37015:SF2">
    <property type="entry name" value="REVERSE TRANSCRIPTASE DOMAIN-CONTAINING PROTEIN"/>
    <property type="match status" value="1"/>
</dbReference>
<protein>
    <recommendedName>
        <fullName evidence="4">Reverse transcriptase domain-containing protein</fullName>
    </recommendedName>
</protein>
<organism evidence="2 3">
    <name type="scientific">Phaeosphaeria nodorum (strain SN15 / ATCC MYA-4574 / FGSC 10173)</name>
    <name type="common">Glume blotch fungus</name>
    <name type="synonym">Parastagonospora nodorum</name>
    <dbReference type="NCBI Taxonomy" id="321614"/>
    <lineage>
        <taxon>Eukaryota</taxon>
        <taxon>Fungi</taxon>
        <taxon>Dikarya</taxon>
        <taxon>Ascomycota</taxon>
        <taxon>Pezizomycotina</taxon>
        <taxon>Dothideomycetes</taxon>
        <taxon>Pleosporomycetidae</taxon>
        <taxon>Pleosporales</taxon>
        <taxon>Pleosporineae</taxon>
        <taxon>Phaeosphaeriaceae</taxon>
        <taxon>Parastagonospora</taxon>
    </lineage>
</organism>
<dbReference type="CDD" id="cd01709">
    <property type="entry name" value="RT_like_1"/>
    <property type="match status" value="1"/>
</dbReference>
<dbReference type="VEuPathDB" id="FungiDB:JI435_070830"/>
<dbReference type="Proteomes" id="UP000663193">
    <property type="component" value="Chromosome 10"/>
</dbReference>
<keyword evidence="3" id="KW-1185">Reference proteome</keyword>
<dbReference type="EMBL" id="CP069032">
    <property type="protein sequence ID" value="QRD00186.1"/>
    <property type="molecule type" value="Genomic_DNA"/>
</dbReference>
<feature type="region of interest" description="Disordered" evidence="1">
    <location>
        <begin position="400"/>
        <end position="420"/>
    </location>
</feature>